<feature type="repeat" description="ANK" evidence="3">
    <location>
        <begin position="134"/>
        <end position="166"/>
    </location>
</feature>
<dbReference type="PANTHER" id="PTHR24201">
    <property type="entry name" value="ANK_REP_REGION DOMAIN-CONTAINING PROTEIN"/>
    <property type="match status" value="1"/>
</dbReference>
<evidence type="ECO:0000256" key="3">
    <source>
        <dbReference type="PROSITE-ProRule" id="PRU00023"/>
    </source>
</evidence>
<dbReference type="PROSITE" id="PS50088">
    <property type="entry name" value="ANK_REPEAT"/>
    <property type="match status" value="3"/>
</dbReference>
<dbReference type="Proteomes" id="UP001174909">
    <property type="component" value="Unassembled WGS sequence"/>
</dbReference>
<feature type="region of interest" description="Disordered" evidence="4">
    <location>
        <begin position="1"/>
        <end position="30"/>
    </location>
</feature>
<dbReference type="AlphaFoldDB" id="A0AA35W0J1"/>
<keyword evidence="6" id="KW-1185">Reference proteome</keyword>
<proteinExistence type="predicted"/>
<feature type="repeat" description="ANK" evidence="3">
    <location>
        <begin position="167"/>
        <end position="199"/>
    </location>
</feature>
<dbReference type="SMART" id="SM00248">
    <property type="entry name" value="ANK"/>
    <property type="match status" value="5"/>
</dbReference>
<gene>
    <name evidence="5" type="ORF">GBAR_LOCUS3318</name>
</gene>
<dbReference type="Gene3D" id="1.25.40.20">
    <property type="entry name" value="Ankyrin repeat-containing domain"/>
    <property type="match status" value="2"/>
</dbReference>
<dbReference type="PROSITE" id="PS50297">
    <property type="entry name" value="ANK_REP_REGION"/>
    <property type="match status" value="3"/>
</dbReference>
<feature type="region of interest" description="Disordered" evidence="4">
    <location>
        <begin position="414"/>
        <end position="447"/>
    </location>
</feature>
<evidence type="ECO:0000313" key="5">
    <source>
        <dbReference type="EMBL" id="CAI8002063.1"/>
    </source>
</evidence>
<dbReference type="InterPro" id="IPR036770">
    <property type="entry name" value="Ankyrin_rpt-contain_sf"/>
</dbReference>
<protein>
    <submittedName>
        <fullName evidence="5">Ankyrin-3</fullName>
    </submittedName>
</protein>
<dbReference type="EMBL" id="CASHTH010000460">
    <property type="protein sequence ID" value="CAI8002063.1"/>
    <property type="molecule type" value="Genomic_DNA"/>
</dbReference>
<dbReference type="InterPro" id="IPR002110">
    <property type="entry name" value="Ankyrin_rpt"/>
</dbReference>
<dbReference type="PANTHER" id="PTHR24201:SF16">
    <property type="entry name" value="ANKYRIN-1-LIKE-RELATED"/>
    <property type="match status" value="1"/>
</dbReference>
<organism evidence="5 6">
    <name type="scientific">Geodia barretti</name>
    <name type="common">Barrett's horny sponge</name>
    <dbReference type="NCBI Taxonomy" id="519541"/>
    <lineage>
        <taxon>Eukaryota</taxon>
        <taxon>Metazoa</taxon>
        <taxon>Porifera</taxon>
        <taxon>Demospongiae</taxon>
        <taxon>Heteroscleromorpha</taxon>
        <taxon>Tetractinellida</taxon>
        <taxon>Astrophorina</taxon>
        <taxon>Geodiidae</taxon>
        <taxon>Geodia</taxon>
    </lineage>
</organism>
<accession>A0AA35W0J1</accession>
<keyword evidence="2 3" id="KW-0040">ANK repeat</keyword>
<sequence>MEEEKEAGGSERRSLGGRISEEVQQQARQKESPVVSELLVAARRGLTERVVQLMQEDRNNAALTDKHGRNCLHLACISGHLRTALAILQSGFIPIDSVTKRAHTALHETCQEGHTHLSLLLISLGADLQARSREGWTPLMCASSRGHLQLLSILAATGGNVNDLTRTGLTPLHIAAWKGHTAVVQKLLGLGCNPAAVAHSGKTALQLASEEEHRETVTVLQAAAAKMSQEPTYSISSLEGQLRLCQEKLAQVLSHHEQVIAAELHLRDEKEMKLKTELEQERAKVARLEAQVGPENRGSGETTAQSADFNGRESDEEYFFRAPNQEAIKLGTPIVKSASSSDIFASSSRPSPFISLPHSSSHNSSERCSITDMVTECMRNPSSMASIRSNLKADNLTPRIQRKFRYKTTSATLPAVGSVPSPLTKDGARAATDTGYLPTTSRAPPKP</sequence>
<dbReference type="Pfam" id="PF12796">
    <property type="entry name" value="Ank_2"/>
    <property type="match status" value="1"/>
</dbReference>
<feature type="region of interest" description="Disordered" evidence="4">
    <location>
        <begin position="292"/>
        <end position="311"/>
    </location>
</feature>
<feature type="compositionally biased region" description="Polar residues" evidence="4">
    <location>
        <begin position="437"/>
        <end position="447"/>
    </location>
</feature>
<evidence type="ECO:0000256" key="1">
    <source>
        <dbReference type="ARBA" id="ARBA00022737"/>
    </source>
</evidence>
<evidence type="ECO:0000256" key="2">
    <source>
        <dbReference type="ARBA" id="ARBA00023043"/>
    </source>
</evidence>
<feature type="repeat" description="ANK" evidence="3">
    <location>
        <begin position="101"/>
        <end position="133"/>
    </location>
</feature>
<dbReference type="SUPFAM" id="SSF48403">
    <property type="entry name" value="Ankyrin repeat"/>
    <property type="match status" value="1"/>
</dbReference>
<reference evidence="5" key="1">
    <citation type="submission" date="2023-03" db="EMBL/GenBank/DDBJ databases">
        <authorList>
            <person name="Steffen K."/>
            <person name="Cardenas P."/>
        </authorList>
    </citation>
    <scope>NUCLEOTIDE SEQUENCE</scope>
</reference>
<dbReference type="InterPro" id="IPR050776">
    <property type="entry name" value="Ank_Repeat/CDKN_Inhibitor"/>
</dbReference>
<feature type="compositionally biased region" description="Basic and acidic residues" evidence="4">
    <location>
        <begin position="1"/>
        <end position="14"/>
    </location>
</feature>
<feature type="compositionally biased region" description="Polar residues" evidence="4">
    <location>
        <begin position="299"/>
        <end position="308"/>
    </location>
</feature>
<keyword evidence="1" id="KW-0677">Repeat</keyword>
<dbReference type="Pfam" id="PF00023">
    <property type="entry name" value="Ank"/>
    <property type="match status" value="1"/>
</dbReference>
<name>A0AA35W0J1_GEOBA</name>
<comment type="caution">
    <text evidence="5">The sequence shown here is derived from an EMBL/GenBank/DDBJ whole genome shotgun (WGS) entry which is preliminary data.</text>
</comment>
<evidence type="ECO:0000256" key="4">
    <source>
        <dbReference type="SAM" id="MobiDB-lite"/>
    </source>
</evidence>
<evidence type="ECO:0000313" key="6">
    <source>
        <dbReference type="Proteomes" id="UP001174909"/>
    </source>
</evidence>